<dbReference type="PATRIC" id="fig|760154.4.peg.1869"/>
<dbReference type="InterPro" id="IPR017932">
    <property type="entry name" value="GATase_2_dom"/>
</dbReference>
<evidence type="ECO:0000256" key="6">
    <source>
        <dbReference type="ARBA" id="ARBA00022962"/>
    </source>
</evidence>
<keyword evidence="8" id="KW-0028">Amino-acid biosynthesis</keyword>
<dbReference type="Gene3D" id="3.40.50.620">
    <property type="entry name" value="HUPs"/>
    <property type="match status" value="1"/>
</dbReference>
<dbReference type="SUPFAM" id="SSF52402">
    <property type="entry name" value="Adenine nucleotide alpha hydrolases-like"/>
    <property type="match status" value="1"/>
</dbReference>
<dbReference type="NCBIfam" id="TIGR01536">
    <property type="entry name" value="asn_synth_AEB"/>
    <property type="match status" value="1"/>
</dbReference>
<keyword evidence="13" id="KW-1185">Reference proteome</keyword>
<protein>
    <recommendedName>
        <fullName evidence="3">asparagine synthase (glutamine-hydrolyzing)</fullName>
        <ecNumber evidence="3">6.3.5.4</ecNumber>
    </recommendedName>
</protein>
<dbReference type="Pfam" id="PF13522">
    <property type="entry name" value="GATase_6"/>
    <property type="match status" value="1"/>
</dbReference>
<dbReference type="OrthoDB" id="9763290at2"/>
<dbReference type="KEGG" id="sba:Sulba_1872"/>
<dbReference type="AlphaFoldDB" id="I3XYX8"/>
<organism evidence="12 13">
    <name type="scientific">Sulfurospirillum barnesii (strain ATCC 700032 / DSM 10660 / SES-3)</name>
    <dbReference type="NCBI Taxonomy" id="760154"/>
    <lineage>
        <taxon>Bacteria</taxon>
        <taxon>Pseudomonadati</taxon>
        <taxon>Campylobacterota</taxon>
        <taxon>Epsilonproteobacteria</taxon>
        <taxon>Campylobacterales</taxon>
        <taxon>Sulfurospirillaceae</taxon>
        <taxon>Sulfurospirillum</taxon>
    </lineage>
</organism>
<dbReference type="HOGENOM" id="CLU_014658_3_1_7"/>
<evidence type="ECO:0000259" key="11">
    <source>
        <dbReference type="PROSITE" id="PS51278"/>
    </source>
</evidence>
<dbReference type="PANTHER" id="PTHR43284">
    <property type="entry name" value="ASPARAGINE SYNTHETASE (GLUTAMINE-HYDROLYZING)"/>
    <property type="match status" value="1"/>
</dbReference>
<keyword evidence="4 9" id="KW-0547">Nucleotide-binding</keyword>
<evidence type="ECO:0000256" key="8">
    <source>
        <dbReference type="PIRSR" id="PIRSR001589-1"/>
    </source>
</evidence>
<dbReference type="SUPFAM" id="SSF56235">
    <property type="entry name" value="N-terminal nucleophile aminohydrolases (Ntn hydrolases)"/>
    <property type="match status" value="1"/>
</dbReference>
<dbReference type="InterPro" id="IPR033738">
    <property type="entry name" value="AsnB_N"/>
</dbReference>
<dbReference type="RefSeq" id="WP_014770028.1">
    <property type="nucleotide sequence ID" value="NC_018002.1"/>
</dbReference>
<feature type="binding site" evidence="9">
    <location>
        <position position="300"/>
    </location>
    <ligand>
        <name>ATP</name>
        <dbReference type="ChEBI" id="CHEBI:30616"/>
    </ligand>
</feature>
<evidence type="ECO:0000256" key="10">
    <source>
        <dbReference type="PIRSR" id="PIRSR001589-3"/>
    </source>
</evidence>
<dbReference type="GO" id="GO:0005829">
    <property type="term" value="C:cytosol"/>
    <property type="evidence" value="ECO:0007669"/>
    <property type="project" value="TreeGrafter"/>
</dbReference>
<evidence type="ECO:0000256" key="3">
    <source>
        <dbReference type="ARBA" id="ARBA00012737"/>
    </source>
</evidence>
<dbReference type="InterPro" id="IPR029055">
    <property type="entry name" value="Ntn_hydrolases_N"/>
</dbReference>
<dbReference type="Gene3D" id="3.60.20.10">
    <property type="entry name" value="Glutamine Phosphoribosylpyrophosphate, subunit 1, domain 1"/>
    <property type="match status" value="1"/>
</dbReference>
<keyword evidence="5 9" id="KW-0067">ATP-binding</keyword>
<dbReference type="Pfam" id="PF00733">
    <property type="entry name" value="Asn_synthase"/>
    <property type="match status" value="1"/>
</dbReference>
<comment type="catalytic activity">
    <reaction evidence="7">
        <text>L-aspartate + L-glutamine + ATP + H2O = L-asparagine + L-glutamate + AMP + diphosphate + H(+)</text>
        <dbReference type="Rhea" id="RHEA:12228"/>
        <dbReference type="ChEBI" id="CHEBI:15377"/>
        <dbReference type="ChEBI" id="CHEBI:15378"/>
        <dbReference type="ChEBI" id="CHEBI:29985"/>
        <dbReference type="ChEBI" id="CHEBI:29991"/>
        <dbReference type="ChEBI" id="CHEBI:30616"/>
        <dbReference type="ChEBI" id="CHEBI:33019"/>
        <dbReference type="ChEBI" id="CHEBI:58048"/>
        <dbReference type="ChEBI" id="CHEBI:58359"/>
        <dbReference type="ChEBI" id="CHEBI:456215"/>
        <dbReference type="EC" id="6.3.5.4"/>
    </reaction>
</comment>
<dbReference type="GO" id="GO:0004066">
    <property type="term" value="F:asparagine synthase (glutamine-hydrolyzing) activity"/>
    <property type="evidence" value="ECO:0007669"/>
    <property type="project" value="UniProtKB-EC"/>
</dbReference>
<proteinExistence type="inferred from homology"/>
<evidence type="ECO:0000256" key="7">
    <source>
        <dbReference type="ARBA" id="ARBA00048741"/>
    </source>
</evidence>
<feature type="domain" description="Glutamine amidotransferase type-2" evidence="11">
    <location>
        <begin position="2"/>
        <end position="218"/>
    </location>
</feature>
<dbReference type="STRING" id="760154.Sulba_1872"/>
<dbReference type="PIRSF" id="PIRSF001589">
    <property type="entry name" value="Asn_synthetase_glu-h"/>
    <property type="match status" value="1"/>
</dbReference>
<dbReference type="InterPro" id="IPR006426">
    <property type="entry name" value="Asn_synth_AEB"/>
</dbReference>
<feature type="binding site" evidence="9">
    <location>
        <begin position="373"/>
        <end position="374"/>
    </location>
    <ligand>
        <name>ATP</name>
        <dbReference type="ChEBI" id="CHEBI:30616"/>
    </ligand>
</feature>
<reference evidence="12 13" key="1">
    <citation type="submission" date="2012-06" db="EMBL/GenBank/DDBJ databases">
        <title>Complete sequence of Sulfurospirillum barnesii SES-3.</title>
        <authorList>
            <consortium name="US DOE Joint Genome Institute"/>
            <person name="Lucas S."/>
            <person name="Han J."/>
            <person name="Lapidus A."/>
            <person name="Cheng J.-F."/>
            <person name="Goodwin L."/>
            <person name="Pitluck S."/>
            <person name="Peters L."/>
            <person name="Ovchinnikova G."/>
            <person name="Lu M."/>
            <person name="Detter J.C."/>
            <person name="Han C."/>
            <person name="Tapia R."/>
            <person name="Land M."/>
            <person name="Hauser L."/>
            <person name="Kyrpides N."/>
            <person name="Ivanova N."/>
            <person name="Pagani I."/>
            <person name="Stolz J."/>
            <person name="Arkin A."/>
            <person name="Dehal P."/>
            <person name="Oremland R."/>
            <person name="Saltikov C."/>
            <person name="Basu P."/>
            <person name="Hollibaugh J."/>
            <person name="Newman D."/>
            <person name="Stolyar S."/>
            <person name="Hazen T."/>
            <person name="Woyke T."/>
        </authorList>
    </citation>
    <scope>NUCLEOTIDE SEQUENCE [LARGE SCALE GENOMIC DNA]</scope>
    <source>
        <strain evidence="13">ATCC 700032 / DSM 10660 / SES-3</strain>
    </source>
</reference>
<evidence type="ECO:0000256" key="1">
    <source>
        <dbReference type="ARBA" id="ARBA00005187"/>
    </source>
</evidence>
<comment type="pathway">
    <text evidence="1">Amino-acid biosynthesis; L-asparagine biosynthesis; L-asparagine from L-aspartate (L-Gln route): step 1/1.</text>
</comment>
<evidence type="ECO:0000313" key="12">
    <source>
        <dbReference type="EMBL" id="AFL69152.1"/>
    </source>
</evidence>
<dbReference type="GO" id="GO:0005524">
    <property type="term" value="F:ATP binding"/>
    <property type="evidence" value="ECO:0007669"/>
    <property type="project" value="UniProtKB-KW"/>
</dbReference>
<dbReference type="PANTHER" id="PTHR43284:SF1">
    <property type="entry name" value="ASPARAGINE SYNTHETASE"/>
    <property type="match status" value="1"/>
</dbReference>
<accession>I3XYX8</accession>
<dbReference type="InterPro" id="IPR001962">
    <property type="entry name" value="Asn_synthase"/>
</dbReference>
<dbReference type="PROSITE" id="PS51278">
    <property type="entry name" value="GATASE_TYPE_2"/>
    <property type="match status" value="1"/>
</dbReference>
<dbReference type="Proteomes" id="UP000006176">
    <property type="component" value="Chromosome"/>
</dbReference>
<comment type="similarity">
    <text evidence="2">Belongs to the asparagine synthetase family.</text>
</comment>
<feature type="binding site" evidence="9">
    <location>
        <position position="104"/>
    </location>
    <ligand>
        <name>L-glutamine</name>
        <dbReference type="ChEBI" id="CHEBI:58359"/>
    </ligand>
</feature>
<sequence>MCGIVGFWGGDFTQSDAHVLLQAMASQLRHRGPDDAGVWFDAHSQIGLGHRRLSILDLSLAGHQPMHSRSNRYILVFNGEIYNHLVLRDELNQKVSIEWNGHSDTQTLLECFEVWGIEKTLQKTEGMFALALWDKHTQTLTLARDRMGEKPLYYGWSGKCFLFASELKGLKPHPNFNATLNKGAIALLLRHNYIPTPYSIYEHVNKLEQGCYLTIFKDGGEIKKTYWSLQESISTAKQKPFQGSFLEAKESLDFVLKKSIGSEMLSDVPLGAFLSGGVDSSIVVSLMQAQSMQKIKTFSIGFEEERFNEAPFAKAIAEHLGTDHTELYVSSKDALNVIPTLTTLYDEPFADSSQIPTFLVAQLAKTKVSVALSGDGADELFGGYNRYTMTHNLWNKIIKMPLFTRKIVAKGLDVLPLELLNAVSLKSYAHLGDKMRKGTQLLTCKTMEELYLKLVSHELFPEKMLLNVQEPKTVLNSKQTHFHTLGRIETMMAYDAISYLPDDILVKVDRAAMAVSLETRVPFLNHNVVEFAWSLPFGMKFHQGEGKYILKELLYDYVPKKLIDRPKMGFGIPLEHWLRNELKEWAEELLDERRLREEGFFNVPLVRKRWHEHLTCKQNWAYHLWDILMFQAWLDAQ</sequence>
<dbReference type="EMBL" id="CP003333">
    <property type="protein sequence ID" value="AFL69152.1"/>
    <property type="molecule type" value="Genomic_DNA"/>
</dbReference>
<keyword evidence="8" id="KW-0061">Asparagine biosynthesis</keyword>
<dbReference type="InterPro" id="IPR051786">
    <property type="entry name" value="ASN_synthetase/amidase"/>
</dbReference>
<feature type="site" description="Important for beta-aspartyl-AMP intermediate formation" evidence="10">
    <location>
        <position position="375"/>
    </location>
</feature>
<evidence type="ECO:0000256" key="2">
    <source>
        <dbReference type="ARBA" id="ARBA00005752"/>
    </source>
</evidence>
<evidence type="ECO:0000256" key="5">
    <source>
        <dbReference type="ARBA" id="ARBA00022840"/>
    </source>
</evidence>
<gene>
    <name evidence="12" type="ordered locus">Sulba_1872</name>
</gene>
<evidence type="ECO:0000313" key="13">
    <source>
        <dbReference type="Proteomes" id="UP000006176"/>
    </source>
</evidence>
<dbReference type="eggNOG" id="COG0367">
    <property type="taxonomic scope" value="Bacteria"/>
</dbReference>
<dbReference type="EC" id="6.3.5.4" evidence="3"/>
<keyword evidence="6 8" id="KW-0315">Glutamine amidotransferase</keyword>
<evidence type="ECO:0000256" key="9">
    <source>
        <dbReference type="PIRSR" id="PIRSR001589-2"/>
    </source>
</evidence>
<name>I3XYX8_SULBS</name>
<dbReference type="CDD" id="cd01991">
    <property type="entry name" value="Asn_synthase_B_C"/>
    <property type="match status" value="1"/>
</dbReference>
<dbReference type="CDD" id="cd00712">
    <property type="entry name" value="AsnB"/>
    <property type="match status" value="1"/>
</dbReference>
<feature type="active site" description="For GATase activity" evidence="8">
    <location>
        <position position="2"/>
    </location>
</feature>
<dbReference type="GO" id="GO:0006529">
    <property type="term" value="P:asparagine biosynthetic process"/>
    <property type="evidence" value="ECO:0007669"/>
    <property type="project" value="UniProtKB-KW"/>
</dbReference>
<evidence type="ECO:0000256" key="4">
    <source>
        <dbReference type="ARBA" id="ARBA00022741"/>
    </source>
</evidence>
<dbReference type="InterPro" id="IPR014729">
    <property type="entry name" value="Rossmann-like_a/b/a_fold"/>
</dbReference>